<reference evidence="2 3" key="1">
    <citation type="journal article" date="2016" name="Mol. Biol. Evol.">
        <title>Comparative Genomics of Early-Diverging Mushroom-Forming Fungi Provides Insights into the Origins of Lignocellulose Decay Capabilities.</title>
        <authorList>
            <person name="Nagy L.G."/>
            <person name="Riley R."/>
            <person name="Tritt A."/>
            <person name="Adam C."/>
            <person name="Daum C."/>
            <person name="Floudas D."/>
            <person name="Sun H."/>
            <person name="Yadav J.S."/>
            <person name="Pangilinan J."/>
            <person name="Larsson K.H."/>
            <person name="Matsuura K."/>
            <person name="Barry K."/>
            <person name="Labutti K."/>
            <person name="Kuo R."/>
            <person name="Ohm R.A."/>
            <person name="Bhattacharya S.S."/>
            <person name="Shirouzu T."/>
            <person name="Yoshinaga Y."/>
            <person name="Martin F.M."/>
            <person name="Grigoriev I.V."/>
            <person name="Hibbett D.S."/>
        </authorList>
    </citation>
    <scope>NUCLEOTIDE SEQUENCE [LARGE SCALE GENOMIC DNA]</scope>
    <source>
        <strain evidence="2 3">CBS 109695</strain>
    </source>
</reference>
<protein>
    <submittedName>
        <fullName evidence="2">Uncharacterized protein</fullName>
    </submittedName>
</protein>
<feature type="compositionally biased region" description="Basic and acidic residues" evidence="1">
    <location>
        <begin position="745"/>
        <end position="755"/>
    </location>
</feature>
<keyword evidence="3" id="KW-1185">Reference proteome</keyword>
<dbReference type="Proteomes" id="UP000076532">
    <property type="component" value="Unassembled WGS sequence"/>
</dbReference>
<gene>
    <name evidence="2" type="ORF">FIBSPDRAFT_892616</name>
</gene>
<evidence type="ECO:0000256" key="1">
    <source>
        <dbReference type="SAM" id="MobiDB-lite"/>
    </source>
</evidence>
<feature type="region of interest" description="Disordered" evidence="1">
    <location>
        <begin position="532"/>
        <end position="560"/>
    </location>
</feature>
<organism evidence="2 3">
    <name type="scientific">Athelia psychrophila</name>
    <dbReference type="NCBI Taxonomy" id="1759441"/>
    <lineage>
        <taxon>Eukaryota</taxon>
        <taxon>Fungi</taxon>
        <taxon>Dikarya</taxon>
        <taxon>Basidiomycota</taxon>
        <taxon>Agaricomycotina</taxon>
        <taxon>Agaricomycetes</taxon>
        <taxon>Agaricomycetidae</taxon>
        <taxon>Atheliales</taxon>
        <taxon>Atheliaceae</taxon>
        <taxon>Athelia</taxon>
    </lineage>
</organism>
<proteinExistence type="predicted"/>
<feature type="region of interest" description="Disordered" evidence="1">
    <location>
        <begin position="411"/>
        <end position="431"/>
    </location>
</feature>
<name>A0A166ICG1_9AGAM</name>
<evidence type="ECO:0000313" key="2">
    <source>
        <dbReference type="EMBL" id="KZP19667.1"/>
    </source>
</evidence>
<feature type="compositionally biased region" description="Polar residues" evidence="1">
    <location>
        <begin position="172"/>
        <end position="203"/>
    </location>
</feature>
<feature type="region of interest" description="Disordered" evidence="1">
    <location>
        <begin position="449"/>
        <end position="483"/>
    </location>
</feature>
<feature type="region of interest" description="Disordered" evidence="1">
    <location>
        <begin position="702"/>
        <end position="725"/>
    </location>
</feature>
<feature type="compositionally biased region" description="Basic and acidic residues" evidence="1">
    <location>
        <begin position="278"/>
        <end position="287"/>
    </location>
</feature>
<feature type="compositionally biased region" description="Basic residues" evidence="1">
    <location>
        <begin position="455"/>
        <end position="464"/>
    </location>
</feature>
<feature type="compositionally biased region" description="Basic residues" evidence="1">
    <location>
        <begin position="412"/>
        <end position="421"/>
    </location>
</feature>
<accession>A0A166ICG1</accession>
<feature type="region of interest" description="Disordered" evidence="1">
    <location>
        <begin position="817"/>
        <end position="855"/>
    </location>
</feature>
<feature type="region of interest" description="Disordered" evidence="1">
    <location>
        <begin position="1229"/>
        <end position="1300"/>
    </location>
</feature>
<sequence>MARAQSGFGAGEHWAAAPTQFLHSFSPPRRDPPLRDHHFCWTFSRTDGSWTPVGSVRNAGRSVAFCTQCWERVVQPALSLSCLLRCDSVLRAKPQPLFTRFSHPPSTRHAQSHSGSALTQRFSTMPAIVSQDAPRLTRARSKAITVEPHGQAIVAVSATPDPQPLAAPATRAQPSRKTNVSGSAPPQNTTKHNGQPQATVQHTPTPDPVVVAAKPARPKPKPVAKGSVGAQSDGSGPVRTRAVKGKAPAKPANMPIPLATKSSDDIPVVLQPKKRKSRAESVSRLDVEPNDTAEESRQQKTRKSQVPAQSKLVVQYNDESRDVPQPKQRKSRALPKSKLVVEDEDESQDLYAGRALASTIKLTVVRPQPKQRKSRALPKSKLVVEDEDESPDLYAGRALALTIELTIVRPQPKQRKSRALPKSKLVVEDEDESQDLYAGRALASTIKLTVGRPQPKQRKSRAPPKSKLIVQDSDDAEEPPPLADPVFREQLQVASLASSATQHIVRPPRDMSLMSTATGNLVKEPTWINDGTALGRSTIGTQKDFHRPPTPIPSKRSSFGARDKQLSPFVPITAVPAGAFIGSAPGKSASDRKLAPRAESIPVTPLELLTSPVRFIAPQANLTFPIHRPNASLLPEDHPDYSPPHGAQPWPFAHPNHPPPQMYDSPTTGRPLRQYSTSFPGPWNSPNRARTPFTKRINKSGKIYLTDSPGNGIREASQPFDMDHDPDLVTYAEWQDYRHSQRALKAHDNPDHEPDAPGDNGPNQLPTAKAKPIPRNTVAEAPNSDHGDSDDSGADGDYQLPIPKAKPITSYRADVAAHQHVSGPKGLTARQKSKRPQREYPLSDEGEDCPVVPPLRQGRLTKDITKLLESFGESTRRQGQELATLHGVNFATVMRLAGLGATTGSRASSEFNTFKSIYAAQIFADTGVKAVPDACVAAYWAWVEEVPEEEERSDWLITQLAANQAASLVQPPSVSLAQLQRAVRKIADQFSSLASSPSPLGAQYCSQWGMSVHGAVFSTGAEYAVAQFSSNARHSKALWTGFELHPSEGLSHARAMIVLSDKAFDGLLPDGQSVQASDQWASFWEINKTNKRDSYRRIVNAYLMDQLAAFSTVVYSKFPYTTWASIAFTNSIVMTGWHAVGMPQVPDTSYTDKSSGGLALAHWRALTTAIPADWRGNPHAEDCEGLFPLQIIECSQFSKLMPDYDMLSSGDPAVTNHLGAPLVLSSESKAHAHAMAPSKVPKISKPKTYSNRPLPTRRILSPESESSQPESPPPARKPKQHAQAHISPIHSPSGRPGKRVKVDHQFDDARPQRNLPRTHAVQAASQLKRKLPGDEVPYPRIPSGTSLLRGAFTGQQPPAIGEAGPSSLVPSLLPSDNGYRQAGYTPHVQQMYPGMYPPQGQMAPHRPQLQYQQLWDQPHMQTMPTDWDNGWDMEWQQPTDHREWHR</sequence>
<dbReference type="EMBL" id="KV417562">
    <property type="protein sequence ID" value="KZP19667.1"/>
    <property type="molecule type" value="Genomic_DNA"/>
</dbReference>
<feature type="region of interest" description="Disordered" evidence="1">
    <location>
        <begin position="745"/>
        <end position="803"/>
    </location>
</feature>
<feature type="region of interest" description="Disordered" evidence="1">
    <location>
        <begin position="158"/>
        <end position="346"/>
    </location>
</feature>
<evidence type="ECO:0000313" key="3">
    <source>
        <dbReference type="Proteomes" id="UP000076532"/>
    </source>
</evidence>